<dbReference type="Proteomes" id="UP000315343">
    <property type="component" value="Unassembled WGS sequence"/>
</dbReference>
<name>A0A562JI72_9FIRM</name>
<reference evidence="1 2" key="1">
    <citation type="submission" date="2019-07" db="EMBL/GenBank/DDBJ databases">
        <title>Genomic Encyclopedia of Type Strains, Phase I: the one thousand microbial genomes (KMG-I) project.</title>
        <authorList>
            <person name="Kyrpides N."/>
        </authorList>
    </citation>
    <scope>NUCLEOTIDE SEQUENCE [LARGE SCALE GENOMIC DNA]</scope>
    <source>
        <strain evidence="1 2">DSM 13558</strain>
    </source>
</reference>
<comment type="caution">
    <text evidence="1">The sequence shown here is derived from an EMBL/GenBank/DDBJ whole genome shotgun (WGS) entry which is preliminary data.</text>
</comment>
<proteinExistence type="predicted"/>
<organism evidence="1 2">
    <name type="scientific">Sedimentibacter saalensis</name>
    <dbReference type="NCBI Taxonomy" id="130788"/>
    <lineage>
        <taxon>Bacteria</taxon>
        <taxon>Bacillati</taxon>
        <taxon>Bacillota</taxon>
        <taxon>Tissierellia</taxon>
        <taxon>Sedimentibacter</taxon>
    </lineage>
</organism>
<protein>
    <submittedName>
        <fullName evidence="1">Uncharacterized protein</fullName>
    </submittedName>
</protein>
<dbReference type="EMBL" id="VLKH01000002">
    <property type="protein sequence ID" value="TWH82763.1"/>
    <property type="molecule type" value="Genomic_DNA"/>
</dbReference>
<keyword evidence="2" id="KW-1185">Reference proteome</keyword>
<accession>A0A562JI72</accession>
<evidence type="ECO:0000313" key="1">
    <source>
        <dbReference type="EMBL" id="TWH82763.1"/>
    </source>
</evidence>
<sequence length="170" mass="20340">MKITITNESGDCKENLYTKDKVTYEVKDQEILDFFSQLAEAYANEDHMDKMYECLYNLINYGYLYTDGVEEEYNSYSHYSFDDEYDEYDDYEEEDDYDYEFEEDHVSQDGFKLIYSEVEYYVDAERVSKEEYDDAWDDRLGYLGSSNWEDLGLLITNAETEEIIFLGKIS</sequence>
<dbReference type="RefSeq" id="WP_145080914.1">
    <property type="nucleotide sequence ID" value="NZ_JAYFNS010000010.1"/>
</dbReference>
<evidence type="ECO:0000313" key="2">
    <source>
        <dbReference type="Proteomes" id="UP000315343"/>
    </source>
</evidence>
<dbReference type="AlphaFoldDB" id="A0A562JI72"/>
<gene>
    <name evidence="1" type="ORF">LY60_01069</name>
</gene>